<name>W4FGW9_APHAT</name>
<feature type="region of interest" description="Disordered" evidence="1">
    <location>
        <begin position="83"/>
        <end position="123"/>
    </location>
</feature>
<proteinExistence type="predicted"/>
<organism evidence="2">
    <name type="scientific">Aphanomyces astaci</name>
    <name type="common">Crayfish plague agent</name>
    <dbReference type="NCBI Taxonomy" id="112090"/>
    <lineage>
        <taxon>Eukaryota</taxon>
        <taxon>Sar</taxon>
        <taxon>Stramenopiles</taxon>
        <taxon>Oomycota</taxon>
        <taxon>Saprolegniomycetes</taxon>
        <taxon>Saprolegniales</taxon>
        <taxon>Verrucalvaceae</taxon>
        <taxon>Aphanomyces</taxon>
    </lineage>
</organism>
<evidence type="ECO:0000313" key="2">
    <source>
        <dbReference type="EMBL" id="ETV66695.1"/>
    </source>
</evidence>
<sequence length="220" mass="23824">MARPAYISVTLLSTSTSSPVAPACLLRRYSAGTVADTATRVDTVTASPIWTHGIAPAATPNTHPPLAGTYVAPTQARAVQVATATRDTTHIPPPNTPPRKATKTNTKPRQLPLQRHPHQVPGHTTGLNLYLQRELSTYVDQRIVSATTPLRQEVESLRADKEALAALVSASSAAFSSLDARLLEERRRREAAELLHAEDNCLRTEAHVRPNTAVTQHESQ</sequence>
<dbReference type="EMBL" id="KI913207">
    <property type="protein sequence ID" value="ETV66695.1"/>
    <property type="molecule type" value="Genomic_DNA"/>
</dbReference>
<dbReference type="GeneID" id="20818901"/>
<gene>
    <name evidence="2" type="ORF">H257_16905</name>
</gene>
<protein>
    <submittedName>
        <fullName evidence="2">Uncharacterized protein</fullName>
    </submittedName>
</protein>
<reference evidence="2" key="1">
    <citation type="submission" date="2013-12" db="EMBL/GenBank/DDBJ databases">
        <title>The Genome Sequence of Aphanomyces astaci APO3.</title>
        <authorList>
            <consortium name="The Broad Institute Genomics Platform"/>
            <person name="Russ C."/>
            <person name="Tyler B."/>
            <person name="van West P."/>
            <person name="Dieguez-Uribeondo J."/>
            <person name="Young S.K."/>
            <person name="Zeng Q."/>
            <person name="Gargeya S."/>
            <person name="Fitzgerald M."/>
            <person name="Abouelleil A."/>
            <person name="Alvarado L."/>
            <person name="Chapman S.B."/>
            <person name="Gainer-Dewar J."/>
            <person name="Goldberg J."/>
            <person name="Griggs A."/>
            <person name="Gujja S."/>
            <person name="Hansen M."/>
            <person name="Howarth C."/>
            <person name="Imamovic A."/>
            <person name="Ireland A."/>
            <person name="Larimer J."/>
            <person name="McCowan C."/>
            <person name="Murphy C."/>
            <person name="Pearson M."/>
            <person name="Poon T.W."/>
            <person name="Priest M."/>
            <person name="Roberts A."/>
            <person name="Saif S."/>
            <person name="Shea T."/>
            <person name="Sykes S."/>
            <person name="Wortman J."/>
            <person name="Nusbaum C."/>
            <person name="Birren B."/>
        </authorList>
    </citation>
    <scope>NUCLEOTIDE SEQUENCE [LARGE SCALE GENOMIC DNA]</scope>
    <source>
        <strain evidence="2">APO3</strain>
    </source>
</reference>
<dbReference type="VEuPathDB" id="FungiDB:H257_16905"/>
<evidence type="ECO:0000256" key="1">
    <source>
        <dbReference type="SAM" id="MobiDB-lite"/>
    </source>
</evidence>
<dbReference type="RefSeq" id="XP_009843820.1">
    <property type="nucleotide sequence ID" value="XM_009845518.1"/>
</dbReference>
<dbReference type="AlphaFoldDB" id="W4FGW9"/>
<accession>W4FGW9</accession>